<dbReference type="Proteomes" id="UP001153954">
    <property type="component" value="Unassembled WGS sequence"/>
</dbReference>
<feature type="signal peptide" evidence="5">
    <location>
        <begin position="1"/>
        <end position="17"/>
    </location>
</feature>
<gene>
    <name evidence="6" type="ORF">EEDITHA_LOCUS18634</name>
</gene>
<keyword evidence="2 5" id="KW-0732">Signal</keyword>
<evidence type="ECO:0000256" key="3">
    <source>
        <dbReference type="PROSITE-ProRule" id="PRU00497"/>
    </source>
</evidence>
<dbReference type="PANTHER" id="PTHR12236">
    <property type="entry name" value="STRUCTURAL CONTITUENT OF CUTICLE"/>
    <property type="match status" value="1"/>
</dbReference>
<name>A0AAU9V225_EUPED</name>
<dbReference type="GO" id="GO:0042302">
    <property type="term" value="F:structural constituent of cuticle"/>
    <property type="evidence" value="ECO:0007669"/>
    <property type="project" value="UniProtKB-UniRule"/>
</dbReference>
<accession>A0AAU9V225</accession>
<feature type="region of interest" description="Disordered" evidence="4">
    <location>
        <begin position="93"/>
        <end position="122"/>
    </location>
</feature>
<evidence type="ECO:0000256" key="1">
    <source>
        <dbReference type="ARBA" id="ARBA00022460"/>
    </source>
</evidence>
<sequence>MMHQIALLCVVIVAAQCMFLHPAPAPLFFRQYPEPNYSFAYEVNDAHTGDVKSQHESRRGDIVIGQYSLVQPDGVQRTVDYSANDHTGFLATVNNQGRPANQESNRQYNVQEETTRSPSKAQEMQYNTASTASYSTQAWPENVPSQSVTVAPVTNIRTSFVVLIALAAAVSAEYSSFSYGVADPYTGDFKNQVESRAGNNVLGQYSLLESDGTRRTVDYAAGAEGFNAVFVVLAFLVAAARGSAIHGADYTSFSYGVSDPHTGDVKSQHETRVGDNVVGQYSLLESDGTRRTVDYAADAHSGFNAIVRKDPALIGHVVAAPVAHAAPIVAAAPVAHAGPLAYAAGVAPVAHAAPVAYAAGPAVSYSASSTSVAHGGVAAPLAHAAIAAPWAHGAIAGPLAHGIAAPLAYAAPFAHGAIGAHGAYGIHGLGHY</sequence>
<keyword evidence="1 3" id="KW-0193">Cuticle</keyword>
<dbReference type="Pfam" id="PF00379">
    <property type="entry name" value="Chitin_bind_4"/>
    <property type="match status" value="3"/>
</dbReference>
<dbReference type="GO" id="GO:0005615">
    <property type="term" value="C:extracellular space"/>
    <property type="evidence" value="ECO:0007669"/>
    <property type="project" value="TreeGrafter"/>
</dbReference>
<dbReference type="PRINTS" id="PR00947">
    <property type="entry name" value="CUTICLE"/>
</dbReference>
<proteinExistence type="predicted"/>
<dbReference type="GO" id="GO:0031012">
    <property type="term" value="C:extracellular matrix"/>
    <property type="evidence" value="ECO:0007669"/>
    <property type="project" value="TreeGrafter"/>
</dbReference>
<dbReference type="PANTHER" id="PTHR12236:SF95">
    <property type="entry name" value="CUTICULAR PROTEIN 76BD, ISOFORM C-RELATED"/>
    <property type="match status" value="1"/>
</dbReference>
<evidence type="ECO:0008006" key="8">
    <source>
        <dbReference type="Google" id="ProtNLM"/>
    </source>
</evidence>
<reference evidence="6" key="1">
    <citation type="submission" date="2022-03" db="EMBL/GenBank/DDBJ databases">
        <authorList>
            <person name="Tunstrom K."/>
        </authorList>
    </citation>
    <scope>NUCLEOTIDE SEQUENCE</scope>
</reference>
<dbReference type="PROSITE" id="PS00233">
    <property type="entry name" value="CHIT_BIND_RR_1"/>
    <property type="match status" value="2"/>
</dbReference>
<evidence type="ECO:0000313" key="7">
    <source>
        <dbReference type="Proteomes" id="UP001153954"/>
    </source>
</evidence>
<dbReference type="InterPro" id="IPR000618">
    <property type="entry name" value="Insect_cuticle"/>
</dbReference>
<dbReference type="InterPro" id="IPR051217">
    <property type="entry name" value="Insect_Cuticle_Struc_Prot"/>
</dbReference>
<evidence type="ECO:0000256" key="5">
    <source>
        <dbReference type="SAM" id="SignalP"/>
    </source>
</evidence>
<evidence type="ECO:0000256" key="4">
    <source>
        <dbReference type="SAM" id="MobiDB-lite"/>
    </source>
</evidence>
<keyword evidence="7" id="KW-1185">Reference proteome</keyword>
<protein>
    <recommendedName>
        <fullName evidence="8">Cuticle protein</fullName>
    </recommendedName>
</protein>
<organism evidence="6 7">
    <name type="scientific">Euphydryas editha</name>
    <name type="common">Edith's checkerspot</name>
    <dbReference type="NCBI Taxonomy" id="104508"/>
    <lineage>
        <taxon>Eukaryota</taxon>
        <taxon>Metazoa</taxon>
        <taxon>Ecdysozoa</taxon>
        <taxon>Arthropoda</taxon>
        <taxon>Hexapoda</taxon>
        <taxon>Insecta</taxon>
        <taxon>Pterygota</taxon>
        <taxon>Neoptera</taxon>
        <taxon>Endopterygota</taxon>
        <taxon>Lepidoptera</taxon>
        <taxon>Glossata</taxon>
        <taxon>Ditrysia</taxon>
        <taxon>Papilionoidea</taxon>
        <taxon>Nymphalidae</taxon>
        <taxon>Nymphalinae</taxon>
        <taxon>Euphydryas</taxon>
    </lineage>
</organism>
<comment type="caution">
    <text evidence="6">The sequence shown here is derived from an EMBL/GenBank/DDBJ whole genome shotgun (WGS) entry which is preliminary data.</text>
</comment>
<dbReference type="InterPro" id="IPR031311">
    <property type="entry name" value="CHIT_BIND_RR_consensus"/>
</dbReference>
<dbReference type="EMBL" id="CAKOGL010000027">
    <property type="protein sequence ID" value="CAH2104226.1"/>
    <property type="molecule type" value="Genomic_DNA"/>
</dbReference>
<dbReference type="AlphaFoldDB" id="A0AAU9V225"/>
<dbReference type="PROSITE" id="PS51155">
    <property type="entry name" value="CHIT_BIND_RR_2"/>
    <property type="match status" value="3"/>
</dbReference>
<feature type="chain" id="PRO_5043370178" description="Cuticle protein" evidence="5">
    <location>
        <begin position="18"/>
        <end position="432"/>
    </location>
</feature>
<evidence type="ECO:0000313" key="6">
    <source>
        <dbReference type="EMBL" id="CAH2104226.1"/>
    </source>
</evidence>
<evidence type="ECO:0000256" key="2">
    <source>
        <dbReference type="ARBA" id="ARBA00022729"/>
    </source>
</evidence>